<dbReference type="InterPro" id="IPR001611">
    <property type="entry name" value="Leu-rich_rpt"/>
</dbReference>
<dbReference type="InterPro" id="IPR050836">
    <property type="entry name" value="SDS22/Internalin_LRR"/>
</dbReference>
<keyword evidence="2" id="KW-0677">Repeat</keyword>
<gene>
    <name evidence="4" type="ORF">H9804_09025</name>
</gene>
<dbReference type="PROSITE" id="PS51450">
    <property type="entry name" value="LRR"/>
    <property type="match status" value="3"/>
</dbReference>
<proteinExistence type="predicted"/>
<evidence type="ECO:0000256" key="2">
    <source>
        <dbReference type="ARBA" id="ARBA00022737"/>
    </source>
</evidence>
<organism evidence="4 5">
    <name type="scientific">Candidatus Mucispirillum faecigallinarum</name>
    <dbReference type="NCBI Taxonomy" id="2838699"/>
    <lineage>
        <taxon>Bacteria</taxon>
        <taxon>Pseudomonadati</taxon>
        <taxon>Deferribacterota</taxon>
        <taxon>Deferribacteres</taxon>
        <taxon>Deferribacterales</taxon>
        <taxon>Mucispirillaceae</taxon>
        <taxon>Mucispirillum</taxon>
    </lineage>
</organism>
<reference evidence="4" key="2">
    <citation type="submission" date="2021-04" db="EMBL/GenBank/DDBJ databases">
        <authorList>
            <person name="Gilroy R."/>
        </authorList>
    </citation>
    <scope>NUCLEOTIDE SEQUENCE</scope>
    <source>
        <strain evidence="4">ChiW4-1371</strain>
    </source>
</reference>
<dbReference type="SMART" id="SM00365">
    <property type="entry name" value="LRR_SD22"/>
    <property type="match status" value="4"/>
</dbReference>
<keyword evidence="3" id="KW-0812">Transmembrane</keyword>
<keyword evidence="1" id="KW-0433">Leucine-rich repeat</keyword>
<keyword evidence="3" id="KW-0472">Membrane</keyword>
<reference evidence="4" key="1">
    <citation type="journal article" date="2021" name="PeerJ">
        <title>Extensive microbial diversity within the chicken gut microbiome revealed by metagenomics and culture.</title>
        <authorList>
            <person name="Gilroy R."/>
            <person name="Ravi A."/>
            <person name="Getino M."/>
            <person name="Pursley I."/>
            <person name="Horton D.L."/>
            <person name="Alikhan N.F."/>
            <person name="Baker D."/>
            <person name="Gharbi K."/>
            <person name="Hall N."/>
            <person name="Watson M."/>
            <person name="Adriaenssens E.M."/>
            <person name="Foster-Nyarko E."/>
            <person name="Jarju S."/>
            <person name="Secka A."/>
            <person name="Antonio M."/>
            <person name="Oren A."/>
            <person name="Chaudhuri R.R."/>
            <person name="La Ragione R."/>
            <person name="Hildebrand F."/>
            <person name="Pallen M.J."/>
        </authorList>
    </citation>
    <scope>NUCLEOTIDE SEQUENCE</scope>
    <source>
        <strain evidence="4">ChiW4-1371</strain>
    </source>
</reference>
<dbReference type="Proteomes" id="UP000824176">
    <property type="component" value="Unassembled WGS sequence"/>
</dbReference>
<dbReference type="EMBL" id="DXAQ01000134">
    <property type="protein sequence ID" value="HIZ90078.1"/>
    <property type="molecule type" value="Genomic_DNA"/>
</dbReference>
<dbReference type="PANTHER" id="PTHR46652:SF3">
    <property type="entry name" value="LEUCINE-RICH REPEAT-CONTAINING PROTEIN 9"/>
    <property type="match status" value="1"/>
</dbReference>
<protein>
    <submittedName>
        <fullName evidence="4">Leucine-rich repeat domain-containing protein</fullName>
    </submittedName>
</protein>
<accession>A0A9D2GU37</accession>
<dbReference type="InterPro" id="IPR025875">
    <property type="entry name" value="Leu-rich_rpt_4"/>
</dbReference>
<evidence type="ECO:0000256" key="1">
    <source>
        <dbReference type="ARBA" id="ARBA00022614"/>
    </source>
</evidence>
<dbReference type="InterPro" id="IPR032675">
    <property type="entry name" value="LRR_dom_sf"/>
</dbReference>
<sequence length="559" mass="63435">MKIYKIIPIFTVCFFFFLFAGNGYAQQLSIIDAINLINSYNCKDCSCDNFGNCSCDNCTYDNVTLTEFLSGEDCTCSSCFDPNDNITDNITNNTQNGNTPFFDNIINNQDNNTANDNVSIDNLLDMTCQSCTCDNATVRHLKEMFMNATDYSVCENKWDLLEFPDNTSLEKCVREYTGYKRWPITCAQAEEITMLKCSDPNITSLEGIQQLVNLKLLDMGDQGTKINDLMPLRNLKQLQRLEIPNSEIENIEYLTRLPKLNTLNLSGNHITDLTYFPYMYPLYQLVLNYQGPNYITNITPLMYMPSSLQHLSLQGNRISDISALAHLRALKYLSIRDNRITSIAALDNMTMLSGIDMSINAVSDLTPFEKNYALNTIIADHNQIFSIEPLRNLNKLGEVSFKHNYITDISPVADKTDLKSMIFDFNSITDVSPIYDVKVNTYILSLRFTYNCIPESNYRKIRYLYNIQDVHFENQCENYPPDNVFVDGENIVNVDMITGGVWQNPLDNNTAGVIEEKDIKMGTGCSIVRGSSTAGDIVIILAFFVLIYKGLIGVIRKKQ</sequence>
<evidence type="ECO:0000313" key="4">
    <source>
        <dbReference type="EMBL" id="HIZ90078.1"/>
    </source>
</evidence>
<keyword evidence="3" id="KW-1133">Transmembrane helix</keyword>
<feature type="transmembrane region" description="Helical" evidence="3">
    <location>
        <begin position="537"/>
        <end position="555"/>
    </location>
</feature>
<name>A0A9D2GU37_9BACT</name>
<dbReference type="PANTHER" id="PTHR46652">
    <property type="entry name" value="LEUCINE-RICH REPEAT AND IQ DOMAIN-CONTAINING PROTEIN 1-RELATED"/>
    <property type="match status" value="1"/>
</dbReference>
<evidence type="ECO:0000256" key="3">
    <source>
        <dbReference type="SAM" id="Phobius"/>
    </source>
</evidence>
<dbReference type="Pfam" id="PF13516">
    <property type="entry name" value="LRR_6"/>
    <property type="match status" value="1"/>
</dbReference>
<dbReference type="Gene3D" id="3.80.10.10">
    <property type="entry name" value="Ribonuclease Inhibitor"/>
    <property type="match status" value="1"/>
</dbReference>
<comment type="caution">
    <text evidence="4">The sequence shown here is derived from an EMBL/GenBank/DDBJ whole genome shotgun (WGS) entry which is preliminary data.</text>
</comment>
<dbReference type="AlphaFoldDB" id="A0A9D2GU37"/>
<evidence type="ECO:0000313" key="5">
    <source>
        <dbReference type="Proteomes" id="UP000824176"/>
    </source>
</evidence>
<dbReference type="Pfam" id="PF12799">
    <property type="entry name" value="LRR_4"/>
    <property type="match status" value="1"/>
</dbReference>
<dbReference type="SUPFAM" id="SSF52058">
    <property type="entry name" value="L domain-like"/>
    <property type="match status" value="1"/>
</dbReference>